<name>A0A0A9CW16_ARUDO</name>
<accession>A0A0A9CW16</accession>
<dbReference type="EMBL" id="GBRH01218089">
    <property type="protein sequence ID" value="JAD79806.1"/>
    <property type="molecule type" value="Transcribed_RNA"/>
</dbReference>
<reference evidence="1" key="2">
    <citation type="journal article" date="2015" name="Data Brief">
        <title>Shoot transcriptome of the giant reed, Arundo donax.</title>
        <authorList>
            <person name="Barrero R.A."/>
            <person name="Guerrero F.D."/>
            <person name="Moolhuijzen P."/>
            <person name="Goolsby J.A."/>
            <person name="Tidwell J."/>
            <person name="Bellgard S.E."/>
            <person name="Bellgard M.I."/>
        </authorList>
    </citation>
    <scope>NUCLEOTIDE SEQUENCE</scope>
    <source>
        <tissue evidence="1">Shoot tissue taken approximately 20 cm above the soil surface</tissue>
    </source>
</reference>
<protein>
    <submittedName>
        <fullName evidence="1">Uncharacterized protein</fullName>
    </submittedName>
</protein>
<proteinExistence type="predicted"/>
<organism evidence="1">
    <name type="scientific">Arundo donax</name>
    <name type="common">Giant reed</name>
    <name type="synonym">Donax arundinaceus</name>
    <dbReference type="NCBI Taxonomy" id="35708"/>
    <lineage>
        <taxon>Eukaryota</taxon>
        <taxon>Viridiplantae</taxon>
        <taxon>Streptophyta</taxon>
        <taxon>Embryophyta</taxon>
        <taxon>Tracheophyta</taxon>
        <taxon>Spermatophyta</taxon>
        <taxon>Magnoliopsida</taxon>
        <taxon>Liliopsida</taxon>
        <taxon>Poales</taxon>
        <taxon>Poaceae</taxon>
        <taxon>PACMAD clade</taxon>
        <taxon>Arundinoideae</taxon>
        <taxon>Arundineae</taxon>
        <taxon>Arundo</taxon>
    </lineage>
</organism>
<sequence length="38" mass="4362">MIEGLLFRGQPPSFCVGSCVWVALIRFRHLSLRSTEVR</sequence>
<reference evidence="1" key="1">
    <citation type="submission" date="2014-09" db="EMBL/GenBank/DDBJ databases">
        <authorList>
            <person name="Magalhaes I.L.F."/>
            <person name="Oliveira U."/>
            <person name="Santos F.R."/>
            <person name="Vidigal T.H.D.A."/>
            <person name="Brescovit A.D."/>
            <person name="Santos A.J."/>
        </authorList>
    </citation>
    <scope>NUCLEOTIDE SEQUENCE</scope>
    <source>
        <tissue evidence="1">Shoot tissue taken approximately 20 cm above the soil surface</tissue>
    </source>
</reference>
<dbReference type="AlphaFoldDB" id="A0A0A9CW16"/>
<evidence type="ECO:0000313" key="1">
    <source>
        <dbReference type="EMBL" id="JAD79806.1"/>
    </source>
</evidence>